<dbReference type="PANTHER" id="PTHR21623">
    <property type="entry name" value="SPERIOLIN-BINDING FACTOR"/>
    <property type="match status" value="1"/>
</dbReference>
<dbReference type="Proteomes" id="UP001363151">
    <property type="component" value="Unassembled WGS sequence"/>
</dbReference>
<gene>
    <name evidence="3" type="primary">TSTD2</name>
    <name evidence="3" type="ORF">SO694_0008816</name>
</gene>
<keyword evidence="4" id="KW-1185">Reference proteome</keyword>
<sequence>MSLSFRLLDCTFAKPCQYFISLQLDDHKKRLRTKVSDETAKPAFDQVFDLGDFEEDFAELTGATRRLTLDAFVVLGREGASSTHQLLGTASVALPAAPASPGASPPRVEHHNLTFTRKETKTNGEIPVGRFRLEIADGRAAWDDRVVFPVGALDGAAPVHGDLATYPAALDRARRPSLRPTALTLALRARRGASSARARCPSRARGAPARAAVVGPDGARVGAFAARVVVETREGLGGAPGKETPRTAATPPVAAAARRAATPDAALSTSTDWEPPPGPRSGDGAPDARARARRRRVAQKQLAIQRLVGELEARGAALRTCGGEIDALRRRGAALEADKGALAAQIAAAAEAKDREWRGLERLLADGGDLERFDGAGAATKFQILAHLCTSLRDENAALRRADEDRAAAERKLGDAEARHAHLQRAHTAQSAFIQKLQADRAKVDAYKTTIAMQEQVIAKLEHVVTAKLKEIVDRRQAELALKRDEPPVVAPDPATERKLAAALDEKRGLEFLVEAKDQRVKVLEDQLLVKASEAAQEIAKLNLKIFELEVQQSDTLGRAAPR</sequence>
<feature type="coiled-coil region" evidence="1">
    <location>
        <begin position="392"/>
        <end position="426"/>
    </location>
</feature>
<evidence type="ECO:0000313" key="4">
    <source>
        <dbReference type="Proteomes" id="UP001363151"/>
    </source>
</evidence>
<evidence type="ECO:0000256" key="2">
    <source>
        <dbReference type="SAM" id="MobiDB-lite"/>
    </source>
</evidence>
<dbReference type="InterPro" id="IPR039889">
    <property type="entry name" value="CCD33"/>
</dbReference>
<protein>
    <submittedName>
        <fullName evidence="3">Rhodanase</fullName>
    </submittedName>
</protein>
<reference evidence="3 4" key="1">
    <citation type="submission" date="2024-03" db="EMBL/GenBank/DDBJ databases">
        <title>Aureococcus anophagefferens CCMP1851 and Kratosvirus quantuckense: Draft genome of a second virus-susceptible host strain in the model system.</title>
        <authorList>
            <person name="Chase E."/>
            <person name="Truchon A.R."/>
            <person name="Schepens W."/>
            <person name="Wilhelm S.W."/>
        </authorList>
    </citation>
    <scope>NUCLEOTIDE SEQUENCE [LARGE SCALE GENOMIC DNA]</scope>
    <source>
        <strain evidence="3 4">CCMP1851</strain>
    </source>
</reference>
<comment type="caution">
    <text evidence="3">The sequence shown here is derived from an EMBL/GenBank/DDBJ whole genome shotgun (WGS) entry which is preliminary data.</text>
</comment>
<evidence type="ECO:0000256" key="1">
    <source>
        <dbReference type="SAM" id="Coils"/>
    </source>
</evidence>
<keyword evidence="1" id="KW-0175">Coiled coil</keyword>
<proteinExistence type="predicted"/>
<evidence type="ECO:0000313" key="3">
    <source>
        <dbReference type="EMBL" id="KAK7247749.1"/>
    </source>
</evidence>
<dbReference type="EMBL" id="JBBJCI010000128">
    <property type="protein sequence ID" value="KAK7247749.1"/>
    <property type="molecule type" value="Genomic_DNA"/>
</dbReference>
<name>A0ABR1G3Y3_AURAN</name>
<dbReference type="PANTHER" id="PTHR21623:SF2">
    <property type="entry name" value="COILED-COIL DOMAIN-CONTAINING PROTEIN 33"/>
    <property type="match status" value="1"/>
</dbReference>
<accession>A0ABR1G3Y3</accession>
<feature type="region of interest" description="Disordered" evidence="2">
    <location>
        <begin position="235"/>
        <end position="296"/>
    </location>
</feature>
<feature type="compositionally biased region" description="Low complexity" evidence="2">
    <location>
        <begin position="246"/>
        <end position="266"/>
    </location>
</feature>
<organism evidence="3 4">
    <name type="scientific">Aureococcus anophagefferens</name>
    <name type="common">Harmful bloom alga</name>
    <dbReference type="NCBI Taxonomy" id="44056"/>
    <lineage>
        <taxon>Eukaryota</taxon>
        <taxon>Sar</taxon>
        <taxon>Stramenopiles</taxon>
        <taxon>Ochrophyta</taxon>
        <taxon>Pelagophyceae</taxon>
        <taxon>Pelagomonadales</taxon>
        <taxon>Pelagomonadaceae</taxon>
        <taxon>Aureococcus</taxon>
    </lineage>
</organism>